<dbReference type="Proteomes" id="UP001500936">
    <property type="component" value="Unassembled WGS sequence"/>
</dbReference>
<keyword evidence="4" id="KW-1185">Reference proteome</keyword>
<dbReference type="InterPro" id="IPR026881">
    <property type="entry name" value="WYL_dom"/>
</dbReference>
<proteinExistence type="predicted"/>
<dbReference type="InterPro" id="IPR057727">
    <property type="entry name" value="WCX_dom"/>
</dbReference>
<reference evidence="4" key="1">
    <citation type="journal article" date="2019" name="Int. J. Syst. Evol. Microbiol.">
        <title>The Global Catalogue of Microorganisms (GCM) 10K type strain sequencing project: providing services to taxonomists for standard genome sequencing and annotation.</title>
        <authorList>
            <consortium name="The Broad Institute Genomics Platform"/>
            <consortium name="The Broad Institute Genome Sequencing Center for Infectious Disease"/>
            <person name="Wu L."/>
            <person name="Ma J."/>
        </authorList>
    </citation>
    <scope>NUCLEOTIDE SEQUENCE [LARGE SCALE GENOMIC DNA]</scope>
    <source>
        <strain evidence="4">JCM 17925</strain>
    </source>
</reference>
<dbReference type="PANTHER" id="PTHR34580">
    <property type="match status" value="1"/>
</dbReference>
<dbReference type="InterPro" id="IPR051534">
    <property type="entry name" value="CBASS_pafABC_assoc_protein"/>
</dbReference>
<evidence type="ECO:0008006" key="5">
    <source>
        <dbReference type="Google" id="ProtNLM"/>
    </source>
</evidence>
<evidence type="ECO:0000313" key="3">
    <source>
        <dbReference type="EMBL" id="GAA4398549.1"/>
    </source>
</evidence>
<organism evidence="3 4">
    <name type="scientific">Nibrella viscosa</name>
    <dbReference type="NCBI Taxonomy" id="1084524"/>
    <lineage>
        <taxon>Bacteria</taxon>
        <taxon>Pseudomonadati</taxon>
        <taxon>Bacteroidota</taxon>
        <taxon>Cytophagia</taxon>
        <taxon>Cytophagales</taxon>
        <taxon>Spirosomataceae</taxon>
        <taxon>Nibrella</taxon>
    </lineage>
</organism>
<sequence length="306" mass="35515">MEHLSEQLNEHFGIEKGIAERQLKGDINIMRSLPPRGFDAPIICRKGVYFYDDPNFSIEKKALNSEDIENLTEAVALLRQFQGLPHFREIDAILTKIEGKTITNDPEEAIISFENTQLTRGYEWFNPIYTAIRQEQPLEIRYRAFLAPEDEVFTMHPYYLKEYRGRWYVFGLVAEKDLIYNLSLDRIVDVTNARCRFKNNRTFNPSTYFKDIVGVTRPNGKPIETVLLRVHTDTAPFLETRPIHSSQIRLPAEGDLVLFQYHIVSNYEFRAEVLRLGAAVEVLEPEWLRGEVANQIQILSAKYNSA</sequence>
<name>A0ABP8K0U5_9BACT</name>
<feature type="domain" description="WCX" evidence="2">
    <location>
        <begin position="224"/>
        <end position="297"/>
    </location>
</feature>
<dbReference type="PANTHER" id="PTHR34580:SF9">
    <property type="entry name" value="SLL5097 PROTEIN"/>
    <property type="match status" value="1"/>
</dbReference>
<dbReference type="Pfam" id="PF13280">
    <property type="entry name" value="WYL"/>
    <property type="match status" value="1"/>
</dbReference>
<accession>A0ABP8K0U5</accession>
<evidence type="ECO:0000313" key="4">
    <source>
        <dbReference type="Proteomes" id="UP001500936"/>
    </source>
</evidence>
<evidence type="ECO:0000259" key="2">
    <source>
        <dbReference type="Pfam" id="PF25583"/>
    </source>
</evidence>
<evidence type="ECO:0000259" key="1">
    <source>
        <dbReference type="Pfam" id="PF13280"/>
    </source>
</evidence>
<protein>
    <recommendedName>
        <fullName evidence="5">WYL domain-containing protein</fullName>
    </recommendedName>
</protein>
<dbReference type="Pfam" id="PF25583">
    <property type="entry name" value="WCX"/>
    <property type="match status" value="1"/>
</dbReference>
<comment type="caution">
    <text evidence="3">The sequence shown here is derived from an EMBL/GenBank/DDBJ whole genome shotgun (WGS) entry which is preliminary data.</text>
</comment>
<gene>
    <name evidence="3" type="ORF">GCM10023187_09340</name>
</gene>
<dbReference type="EMBL" id="BAABHB010000001">
    <property type="protein sequence ID" value="GAA4398549.1"/>
    <property type="molecule type" value="Genomic_DNA"/>
</dbReference>
<dbReference type="PROSITE" id="PS52050">
    <property type="entry name" value="WYL"/>
    <property type="match status" value="1"/>
</dbReference>
<feature type="domain" description="WYL" evidence="1">
    <location>
        <begin position="124"/>
        <end position="191"/>
    </location>
</feature>